<evidence type="ECO:0000256" key="9">
    <source>
        <dbReference type="SAM" id="Coils"/>
    </source>
</evidence>
<keyword evidence="9" id="KW-0175">Coiled coil</keyword>
<comment type="subcellular location">
    <subcellularLocation>
        <location evidence="1">Golgi apparatus membrane</location>
        <topology evidence="1">Peripheral membrane protein</topology>
    </subcellularLocation>
</comment>
<protein>
    <recommendedName>
        <fullName evidence="3">Conserved oligomeric Golgi complex subunit 7</fullName>
    </recommendedName>
    <alternativeName>
        <fullName evidence="8">Component of oligomeric Golgi complex 7</fullName>
    </alternativeName>
</protein>
<evidence type="ECO:0000256" key="4">
    <source>
        <dbReference type="ARBA" id="ARBA00022448"/>
    </source>
</evidence>
<evidence type="ECO:0000256" key="1">
    <source>
        <dbReference type="ARBA" id="ARBA00004395"/>
    </source>
</evidence>
<keyword evidence="6" id="KW-0333">Golgi apparatus</keyword>
<feature type="coiled-coil region" evidence="9">
    <location>
        <begin position="65"/>
        <end position="99"/>
    </location>
</feature>
<proteinExistence type="inferred from homology"/>
<gene>
    <name evidence="10" type="ORF">XNOV1_A040753</name>
</gene>
<dbReference type="Proteomes" id="UP001178508">
    <property type="component" value="Chromosome 19"/>
</dbReference>
<evidence type="ECO:0000313" key="10">
    <source>
        <dbReference type="EMBL" id="CAJ1080925.1"/>
    </source>
</evidence>
<evidence type="ECO:0000313" key="11">
    <source>
        <dbReference type="Proteomes" id="UP001178508"/>
    </source>
</evidence>
<organism evidence="10 11">
    <name type="scientific">Xyrichtys novacula</name>
    <name type="common">Pearly razorfish</name>
    <name type="synonym">Hemipteronotus novacula</name>
    <dbReference type="NCBI Taxonomy" id="13765"/>
    <lineage>
        <taxon>Eukaryota</taxon>
        <taxon>Metazoa</taxon>
        <taxon>Chordata</taxon>
        <taxon>Craniata</taxon>
        <taxon>Vertebrata</taxon>
        <taxon>Euteleostomi</taxon>
        <taxon>Actinopterygii</taxon>
        <taxon>Neopterygii</taxon>
        <taxon>Teleostei</taxon>
        <taxon>Neoteleostei</taxon>
        <taxon>Acanthomorphata</taxon>
        <taxon>Eupercaria</taxon>
        <taxon>Labriformes</taxon>
        <taxon>Labridae</taxon>
        <taxon>Xyrichtys</taxon>
    </lineage>
</organism>
<dbReference type="EMBL" id="OY660882">
    <property type="protein sequence ID" value="CAJ1080925.1"/>
    <property type="molecule type" value="Genomic_DNA"/>
</dbReference>
<comment type="similarity">
    <text evidence="2">Belongs to the COG7 family.</text>
</comment>
<dbReference type="GO" id="GO:0006886">
    <property type="term" value="P:intracellular protein transport"/>
    <property type="evidence" value="ECO:0007669"/>
    <property type="project" value="InterPro"/>
</dbReference>
<name>A0AAV1H5H7_XYRNO</name>
<dbReference type="PANTHER" id="PTHR21443">
    <property type="entry name" value="CONSERVED OLIGOMERIC GOLGI COMPLEX COMPONENT 7"/>
    <property type="match status" value="1"/>
</dbReference>
<dbReference type="Pfam" id="PF10191">
    <property type="entry name" value="COG7"/>
    <property type="match status" value="1"/>
</dbReference>
<keyword evidence="5" id="KW-0653">Protein transport</keyword>
<dbReference type="GO" id="GO:0006890">
    <property type="term" value="P:retrograde vesicle-mediated transport, Golgi to endoplasmic reticulum"/>
    <property type="evidence" value="ECO:0007669"/>
    <property type="project" value="TreeGrafter"/>
</dbReference>
<reference evidence="10" key="1">
    <citation type="submission" date="2023-08" db="EMBL/GenBank/DDBJ databases">
        <authorList>
            <person name="Alioto T."/>
            <person name="Alioto T."/>
            <person name="Gomez Garrido J."/>
        </authorList>
    </citation>
    <scope>NUCLEOTIDE SEQUENCE</scope>
</reference>
<evidence type="ECO:0000256" key="2">
    <source>
        <dbReference type="ARBA" id="ARBA00005831"/>
    </source>
</evidence>
<evidence type="ECO:0000256" key="5">
    <source>
        <dbReference type="ARBA" id="ARBA00022927"/>
    </source>
</evidence>
<keyword evidence="7" id="KW-0472">Membrane</keyword>
<dbReference type="InterPro" id="IPR019335">
    <property type="entry name" value="COG7"/>
</dbReference>
<dbReference type="PANTHER" id="PTHR21443:SF0">
    <property type="entry name" value="CONSERVED OLIGOMERIC GOLGI COMPLEX SUBUNIT 7"/>
    <property type="match status" value="1"/>
</dbReference>
<evidence type="ECO:0000256" key="7">
    <source>
        <dbReference type="ARBA" id="ARBA00023136"/>
    </source>
</evidence>
<accession>A0AAV1H5H7</accession>
<dbReference type="AlphaFoldDB" id="A0AAV1H5H7"/>
<keyword evidence="4" id="KW-0813">Transport</keyword>
<dbReference type="GO" id="GO:0017119">
    <property type="term" value="C:Golgi transport complex"/>
    <property type="evidence" value="ECO:0007669"/>
    <property type="project" value="InterPro"/>
</dbReference>
<sequence>MDFSKFLDDDFDVKDWVNGAFKVVQKDAPGKADTHAATLVMKLQLFIQEVNNAIEETSNQALQNMPRVLRDVEALKQEASFLKEQMVLVKEDIKKFEQDTVQSMQVLVEIDQVKGRMQLAAEALQEADKWSTLSADIEETFKTQDLTVISSKLTSMQNSLAMLVDTPDYSEKCVHLEALKNRLEALASPQIVATFNSMSLDQAKVFVKVFTEIDRMPQLLAYYYKCHKGQLVSMWQDLSQSELSLNQQLSEFYDTLLSTWHAQLQWSSQVFKNPHEVVTVLLIQTLGAMVPSIPVCLSAAVERAPQEQRLDTLLELHHTVSTFGHSLEAAMLPHLGENNLLKVNELVCALNDPYKPYQLQYGDLEEAHLLIQISAVPLEHGEVIDCVEELSHSVGKLFGLAGAAVDRCVKLTDGLAVCGLVKALKALFTKYVSDFSTTLQSIRKKCKLEDTASSSVFQEDWTAFQNCVRIIATCGELLRQCGAFEQQLSNKILGTAGKYLSESYSPRSLAGIQEVSSTERKSATKNPWQEYNYLQKGNMAEYNSLMEVLYSLKEKGTGNSSLLAEPRAALTRLNQQANQLAFDSVFLQIKHQLILVSKMERQEEPGLGESYTEDLPTFSLSPQEYITNVGQYLMSLPLHLEPFVTQEDPALEMALHAGKLPFPPEQGDDLPELDNTADYWLGSIARATMQTYCDAILLIPQLSPHSTKQLATDIDYLSNVMDALGLQPSRTLQHIVTLLRAKPEDYRQTTKLLPRRLASTIAALRLIDY</sequence>
<dbReference type="GO" id="GO:0000139">
    <property type="term" value="C:Golgi membrane"/>
    <property type="evidence" value="ECO:0007669"/>
    <property type="project" value="UniProtKB-SubCell"/>
</dbReference>
<evidence type="ECO:0000256" key="3">
    <source>
        <dbReference type="ARBA" id="ARBA00020984"/>
    </source>
</evidence>
<dbReference type="GO" id="GO:0007030">
    <property type="term" value="P:Golgi organization"/>
    <property type="evidence" value="ECO:0007669"/>
    <property type="project" value="TreeGrafter"/>
</dbReference>
<evidence type="ECO:0000256" key="8">
    <source>
        <dbReference type="ARBA" id="ARBA00031345"/>
    </source>
</evidence>
<keyword evidence="11" id="KW-1185">Reference proteome</keyword>
<evidence type="ECO:0000256" key="6">
    <source>
        <dbReference type="ARBA" id="ARBA00023034"/>
    </source>
</evidence>